<dbReference type="GO" id="GO:0030134">
    <property type="term" value="C:COPII-coated ER to Golgi transport vesicle"/>
    <property type="evidence" value="ECO:0007669"/>
    <property type="project" value="TreeGrafter"/>
</dbReference>
<dbReference type="SUPFAM" id="SSF49899">
    <property type="entry name" value="Concanavalin A-like lectins/glucanases"/>
    <property type="match status" value="1"/>
</dbReference>
<evidence type="ECO:0000313" key="8">
    <source>
        <dbReference type="EMBL" id="KAJ5080243.1"/>
    </source>
</evidence>
<gene>
    <name evidence="8" type="ORF">M0811_03727</name>
</gene>
<feature type="domain" description="L-type lectin-like" evidence="7">
    <location>
        <begin position="2"/>
        <end position="150"/>
    </location>
</feature>
<dbReference type="InterPro" id="IPR005052">
    <property type="entry name" value="Lectin_leg"/>
</dbReference>
<accession>A0A9Q0LZG7</accession>
<comment type="subcellular location">
    <subcellularLocation>
        <location evidence="1">Membrane</location>
        <topology evidence="1">Single-pass type I membrane protein</topology>
    </subcellularLocation>
</comment>
<dbReference type="InterPro" id="IPR051136">
    <property type="entry name" value="Intracellular_Lectin-GPT"/>
</dbReference>
<dbReference type="PANTHER" id="PTHR12223:SF28">
    <property type="entry name" value="LECTIN, MANNOSE BINDING 1 LIKE"/>
    <property type="match status" value="1"/>
</dbReference>
<dbReference type="EMBL" id="JAPDFW010000011">
    <property type="protein sequence ID" value="KAJ5080243.1"/>
    <property type="molecule type" value="Genomic_DNA"/>
</dbReference>
<sequence length="344" mass="40900">MKNWILEISTQSGSNKNSFSQFIGIGFWFTKEKKKNGILFGNTNNFEGIGILLSEKIEVIYQYNSNDNLKQKTILQFPISYFGLKEITKLRVIYIDNKLIVQLDLKSIGVWNLIGTESIDLPTDYFFGITSSHFESEIYHYIYSFKIYEIPDSKSRNIISLRNEKEKQQKRVESYKFQASLDLLKKLENNFEDGEKEEEEVLIIERLMKKYSIDLFAEKIVNLIEEIIKIDLEAKKNYQKTKNLEITYSRIQNSFLEQVNLNIKYIEQATTDVIDQVKDIRKSSEFLNNRFDQIIFQRQTKQNLIAINKKSSSYFWVFFIIFEIVFFIFILNWATIQRNIYKLF</sequence>
<keyword evidence="4 6" id="KW-1133">Transmembrane helix</keyword>
<dbReference type="Pfam" id="PF03388">
    <property type="entry name" value="Lectin_leg-like"/>
    <property type="match status" value="1"/>
</dbReference>
<evidence type="ECO:0000256" key="5">
    <source>
        <dbReference type="ARBA" id="ARBA00023136"/>
    </source>
</evidence>
<keyword evidence="3" id="KW-0732">Signal</keyword>
<evidence type="ECO:0000256" key="2">
    <source>
        <dbReference type="ARBA" id="ARBA00022692"/>
    </source>
</evidence>
<feature type="transmembrane region" description="Helical" evidence="6">
    <location>
        <begin position="314"/>
        <end position="334"/>
    </location>
</feature>
<keyword evidence="2 6" id="KW-0812">Transmembrane</keyword>
<dbReference type="Gene3D" id="2.60.120.200">
    <property type="match status" value="1"/>
</dbReference>
<dbReference type="GO" id="GO:0006888">
    <property type="term" value="P:endoplasmic reticulum to Golgi vesicle-mediated transport"/>
    <property type="evidence" value="ECO:0007669"/>
    <property type="project" value="TreeGrafter"/>
</dbReference>
<evidence type="ECO:0000256" key="3">
    <source>
        <dbReference type="ARBA" id="ARBA00022729"/>
    </source>
</evidence>
<dbReference type="Proteomes" id="UP001149090">
    <property type="component" value="Unassembled WGS sequence"/>
</dbReference>
<name>A0A9Q0LZG7_ANAIG</name>
<evidence type="ECO:0000256" key="4">
    <source>
        <dbReference type="ARBA" id="ARBA00022989"/>
    </source>
</evidence>
<dbReference type="GO" id="GO:0005793">
    <property type="term" value="C:endoplasmic reticulum-Golgi intermediate compartment"/>
    <property type="evidence" value="ECO:0007669"/>
    <property type="project" value="TreeGrafter"/>
</dbReference>
<dbReference type="OrthoDB" id="270293at2759"/>
<proteinExistence type="predicted"/>
<dbReference type="GO" id="GO:0005537">
    <property type="term" value="F:D-mannose binding"/>
    <property type="evidence" value="ECO:0007669"/>
    <property type="project" value="TreeGrafter"/>
</dbReference>
<dbReference type="AlphaFoldDB" id="A0A9Q0LZG7"/>
<dbReference type="PANTHER" id="PTHR12223">
    <property type="entry name" value="VESICULAR MANNOSE-BINDING LECTIN"/>
    <property type="match status" value="1"/>
</dbReference>
<protein>
    <submittedName>
        <fullName evidence="8">Vesicular mannose-binding lectin</fullName>
    </submittedName>
</protein>
<evidence type="ECO:0000313" key="9">
    <source>
        <dbReference type="Proteomes" id="UP001149090"/>
    </source>
</evidence>
<comment type="caution">
    <text evidence="8">The sequence shown here is derived from an EMBL/GenBank/DDBJ whole genome shotgun (WGS) entry which is preliminary data.</text>
</comment>
<dbReference type="InterPro" id="IPR013320">
    <property type="entry name" value="ConA-like_dom_sf"/>
</dbReference>
<reference evidence="8" key="1">
    <citation type="submission" date="2022-10" db="EMBL/GenBank/DDBJ databases">
        <title>Novel sulphate-reducing endosymbionts in the free-living metamonad Anaeramoeba.</title>
        <authorList>
            <person name="Jerlstrom-Hultqvist J."/>
            <person name="Cepicka I."/>
            <person name="Gallot-Lavallee L."/>
            <person name="Salas-Leiva D."/>
            <person name="Curtis B.A."/>
            <person name="Zahonova K."/>
            <person name="Pipaliya S."/>
            <person name="Dacks J."/>
            <person name="Roger A.J."/>
        </authorList>
    </citation>
    <scope>NUCLEOTIDE SEQUENCE</scope>
    <source>
        <strain evidence="8">BMAN</strain>
    </source>
</reference>
<dbReference type="GO" id="GO:0000139">
    <property type="term" value="C:Golgi membrane"/>
    <property type="evidence" value="ECO:0007669"/>
    <property type="project" value="TreeGrafter"/>
</dbReference>
<keyword evidence="5 6" id="KW-0472">Membrane</keyword>
<evidence type="ECO:0000259" key="7">
    <source>
        <dbReference type="Pfam" id="PF03388"/>
    </source>
</evidence>
<evidence type="ECO:0000256" key="6">
    <source>
        <dbReference type="SAM" id="Phobius"/>
    </source>
</evidence>
<organism evidence="8 9">
    <name type="scientific">Anaeramoeba ignava</name>
    <name type="common">Anaerobic marine amoeba</name>
    <dbReference type="NCBI Taxonomy" id="1746090"/>
    <lineage>
        <taxon>Eukaryota</taxon>
        <taxon>Metamonada</taxon>
        <taxon>Anaeramoebidae</taxon>
        <taxon>Anaeramoeba</taxon>
    </lineage>
</organism>
<keyword evidence="9" id="KW-1185">Reference proteome</keyword>
<dbReference type="GO" id="GO:0005789">
    <property type="term" value="C:endoplasmic reticulum membrane"/>
    <property type="evidence" value="ECO:0007669"/>
    <property type="project" value="TreeGrafter"/>
</dbReference>
<evidence type="ECO:0000256" key="1">
    <source>
        <dbReference type="ARBA" id="ARBA00004479"/>
    </source>
</evidence>